<protein>
    <submittedName>
        <fullName evidence="2">DUF2807 domain-containing protein</fullName>
    </submittedName>
</protein>
<dbReference type="PANTHER" id="PTHR39200:SF1">
    <property type="entry name" value="AUTO-TRANSPORTER ADHESIN HEAD GIN DOMAIN-CONTAINING PROTEIN-RELATED"/>
    <property type="match status" value="1"/>
</dbReference>
<accession>A0A7X4H3C1</accession>
<organism evidence="2 3">
    <name type="scientific">Duganella margarita</name>
    <dbReference type="NCBI Taxonomy" id="2692170"/>
    <lineage>
        <taxon>Bacteria</taxon>
        <taxon>Pseudomonadati</taxon>
        <taxon>Pseudomonadota</taxon>
        <taxon>Betaproteobacteria</taxon>
        <taxon>Burkholderiales</taxon>
        <taxon>Oxalobacteraceae</taxon>
        <taxon>Telluria group</taxon>
        <taxon>Duganella</taxon>
    </lineage>
</organism>
<dbReference type="Gene3D" id="2.160.20.120">
    <property type="match status" value="1"/>
</dbReference>
<proteinExistence type="predicted"/>
<gene>
    <name evidence="2" type="ORF">GTP56_16710</name>
</gene>
<comment type="caution">
    <text evidence="2">The sequence shown here is derived from an EMBL/GenBank/DDBJ whole genome shotgun (WGS) entry which is preliminary data.</text>
</comment>
<evidence type="ECO:0000259" key="1">
    <source>
        <dbReference type="Pfam" id="PF10988"/>
    </source>
</evidence>
<dbReference type="PROSITE" id="PS51257">
    <property type="entry name" value="PROKAR_LIPOPROTEIN"/>
    <property type="match status" value="1"/>
</dbReference>
<dbReference type="Pfam" id="PF10988">
    <property type="entry name" value="DUF2807"/>
    <property type="match status" value="1"/>
</dbReference>
<sequence>MRRTVIALASLAILAGCAVIVVPDGDGGMSYKSAYGGNAVQGDGKVVVENRQVATLDGFDVNGPMQVEVRVGQATGLQLEGDSNILPLIRTDASGGTLRVWIEGNIRTSNPIRVTYSTPALRHLSANGSGSMVVSGLNGAPLELALNGSRSVRLSGNVERLDARLNGSGGLNASGLDSGSTVARLNGSGRLDLGRINGESLNLDLRGSGGANASGNVRNVTVRLNGSGSADLASLTSQSADLNSNGSGGISATVTQSVVAYSNGSGGVTVYGNPAQRNVSGKHVTVVN</sequence>
<dbReference type="Proteomes" id="UP000469734">
    <property type="component" value="Unassembled WGS sequence"/>
</dbReference>
<dbReference type="AlphaFoldDB" id="A0A7X4H3C1"/>
<name>A0A7X4H3C1_9BURK</name>
<reference evidence="2 3" key="1">
    <citation type="submission" date="2019-12" db="EMBL/GenBank/DDBJ databases">
        <title>Novel species isolated from a subtropical stream in China.</title>
        <authorList>
            <person name="Lu H."/>
        </authorList>
    </citation>
    <scope>NUCLEOTIDE SEQUENCE [LARGE SCALE GENOMIC DNA]</scope>
    <source>
        <strain evidence="2 3">FT134W</strain>
    </source>
</reference>
<dbReference type="RefSeq" id="WP_161050901.1">
    <property type="nucleotide sequence ID" value="NZ_WWCR01000017.1"/>
</dbReference>
<evidence type="ECO:0000313" key="2">
    <source>
        <dbReference type="EMBL" id="MYM73834.1"/>
    </source>
</evidence>
<dbReference type="EMBL" id="WWCR01000017">
    <property type="protein sequence ID" value="MYM73834.1"/>
    <property type="molecule type" value="Genomic_DNA"/>
</dbReference>
<feature type="domain" description="Putative auto-transporter adhesin head GIN" evidence="1">
    <location>
        <begin position="59"/>
        <end position="189"/>
    </location>
</feature>
<dbReference type="PANTHER" id="PTHR39200">
    <property type="entry name" value="HYPOTHETICAL EXPORTED PROTEIN"/>
    <property type="match status" value="1"/>
</dbReference>
<dbReference type="InterPro" id="IPR021255">
    <property type="entry name" value="DUF2807"/>
</dbReference>
<evidence type="ECO:0000313" key="3">
    <source>
        <dbReference type="Proteomes" id="UP000469734"/>
    </source>
</evidence>